<dbReference type="GO" id="GO:0042597">
    <property type="term" value="C:periplasmic space"/>
    <property type="evidence" value="ECO:0007669"/>
    <property type="project" value="InterPro"/>
</dbReference>
<feature type="chain" id="PRO_5012843389" evidence="2">
    <location>
        <begin position="29"/>
        <end position="206"/>
    </location>
</feature>
<dbReference type="InterPro" id="IPR012899">
    <property type="entry name" value="LTXXQ"/>
</dbReference>
<feature type="region of interest" description="Disordered" evidence="1">
    <location>
        <begin position="35"/>
        <end position="87"/>
    </location>
</feature>
<name>A0A1T4TE99_9HYPH</name>
<sequence>MRLRPVLFAAPLAVVAMASLACLTSASAFDGGSADLPELAQANPPTPPAPPLGAGPGAGPGMHGPMSGGPMGNGPMMQPRPFSPQKMCEEHVARRIGNRAYLKARLDLKPEQMSAWNAFEKAADEASAKAKAACAQLPTELQTPPNFADRLGMREAMMKTRLASIEAVKPSLLALYAALTPEQKEILDRPMMGGHMMHGPHGRGPG</sequence>
<dbReference type="Proteomes" id="UP000190092">
    <property type="component" value="Unassembled WGS sequence"/>
</dbReference>
<evidence type="ECO:0000256" key="1">
    <source>
        <dbReference type="SAM" id="MobiDB-lite"/>
    </source>
</evidence>
<dbReference type="STRING" id="225324.SAMN02745126_06048"/>
<feature type="signal peptide" evidence="2">
    <location>
        <begin position="1"/>
        <end position="28"/>
    </location>
</feature>
<feature type="compositionally biased region" description="Pro residues" evidence="1">
    <location>
        <begin position="44"/>
        <end position="53"/>
    </location>
</feature>
<evidence type="ECO:0000313" key="4">
    <source>
        <dbReference type="Proteomes" id="UP000190092"/>
    </source>
</evidence>
<dbReference type="RefSeq" id="WP_085937788.1">
    <property type="nucleotide sequence ID" value="NZ_FUWJ01000016.1"/>
</dbReference>
<dbReference type="OrthoDB" id="7376433at2"/>
<reference evidence="4" key="1">
    <citation type="submission" date="2017-02" db="EMBL/GenBank/DDBJ databases">
        <authorList>
            <person name="Varghese N."/>
            <person name="Submissions S."/>
        </authorList>
    </citation>
    <scope>NUCLEOTIDE SEQUENCE [LARGE SCALE GENOMIC DNA]</scope>
    <source>
        <strain evidence="4">ATCC 27094</strain>
    </source>
</reference>
<keyword evidence="2" id="KW-0732">Signal</keyword>
<proteinExistence type="predicted"/>
<protein>
    <submittedName>
        <fullName evidence="3">LTXXQ motif family protein</fullName>
    </submittedName>
</protein>
<organism evidence="3 4">
    <name type="scientific">Enhydrobacter aerosaccus</name>
    <dbReference type="NCBI Taxonomy" id="225324"/>
    <lineage>
        <taxon>Bacteria</taxon>
        <taxon>Pseudomonadati</taxon>
        <taxon>Pseudomonadota</taxon>
        <taxon>Alphaproteobacteria</taxon>
        <taxon>Hyphomicrobiales</taxon>
        <taxon>Enhydrobacter</taxon>
    </lineage>
</organism>
<dbReference type="EMBL" id="FUWJ01000016">
    <property type="protein sequence ID" value="SKA38558.1"/>
    <property type="molecule type" value="Genomic_DNA"/>
</dbReference>
<feature type="compositionally biased region" description="Gly residues" evidence="1">
    <location>
        <begin position="54"/>
        <end position="72"/>
    </location>
</feature>
<evidence type="ECO:0000256" key="2">
    <source>
        <dbReference type="SAM" id="SignalP"/>
    </source>
</evidence>
<accession>A0A1T4TE99</accession>
<keyword evidence="4" id="KW-1185">Reference proteome</keyword>
<dbReference type="Pfam" id="PF07813">
    <property type="entry name" value="LTXXQ"/>
    <property type="match status" value="1"/>
</dbReference>
<dbReference type="PROSITE" id="PS51257">
    <property type="entry name" value="PROKAR_LIPOPROTEIN"/>
    <property type="match status" value="1"/>
</dbReference>
<evidence type="ECO:0000313" key="3">
    <source>
        <dbReference type="EMBL" id="SKA38558.1"/>
    </source>
</evidence>
<gene>
    <name evidence="3" type="ORF">SAMN02745126_06048</name>
</gene>
<dbReference type="AlphaFoldDB" id="A0A1T4TE99"/>